<feature type="coiled-coil region" evidence="1">
    <location>
        <begin position="406"/>
        <end position="436"/>
    </location>
</feature>
<feature type="compositionally biased region" description="Basic and acidic residues" evidence="2">
    <location>
        <begin position="283"/>
        <end position="297"/>
    </location>
</feature>
<evidence type="ECO:0000256" key="2">
    <source>
        <dbReference type="SAM" id="MobiDB-lite"/>
    </source>
</evidence>
<accession>A0A078ALR4</accession>
<feature type="compositionally biased region" description="Polar residues" evidence="2">
    <location>
        <begin position="311"/>
        <end position="323"/>
    </location>
</feature>
<feature type="compositionally biased region" description="Acidic residues" evidence="2">
    <location>
        <begin position="298"/>
        <end position="310"/>
    </location>
</feature>
<feature type="compositionally biased region" description="Basic residues" evidence="2">
    <location>
        <begin position="463"/>
        <end position="476"/>
    </location>
</feature>
<feature type="region of interest" description="Disordered" evidence="2">
    <location>
        <begin position="460"/>
        <end position="488"/>
    </location>
</feature>
<feature type="region of interest" description="Disordered" evidence="2">
    <location>
        <begin position="223"/>
        <end position="323"/>
    </location>
</feature>
<feature type="compositionally biased region" description="Low complexity" evidence="2">
    <location>
        <begin position="223"/>
        <end position="238"/>
    </location>
</feature>
<sequence length="488" mass="55839">MTLQTINIYSKLDDNDNASYRDKLFEIKHQSHARQNSRRDQIMQQSMNHLQAQQQQQSVMNFQQTASPQAQQQMIILSQLPPAQYLQMTTISNQQGQPFQNILLNNQIIQSNNPPQIFQQNSPTIFQNQEQTQFNGLSQLQINPSIISHQQHFINLQQQIHQNSLLMQQQQQLQQQAQTPNNNTGTNKRTQKDKAKLTKAQQKILQTQKQVLLDPSQTQIHQMIQQQQQFSQQQQQNQEGDSQNMKKQTKQSKHVFNLQSDSTTQKAKRGRKPGTQNKKPSKKKENLEKYVKPKVVENEEVENTAEDESPENAQEQAAKVQSSSNVVQQTIDQTPANIVHPPPTMTSMLNPNIDTIKYSSQYESADQLVLSNLEEEAEAEDGLDKDTPTLSPVKSNQQIIQNCVPIKQQNNEMKEESNLEQQLADEIRKADDLQIEMTNTDNTLTTPIRGPAKLMLSCDSASLRKRGRPKGSKNKSKKEQSATKYIKK</sequence>
<organism evidence="3 4">
    <name type="scientific">Stylonychia lemnae</name>
    <name type="common">Ciliate</name>
    <dbReference type="NCBI Taxonomy" id="5949"/>
    <lineage>
        <taxon>Eukaryota</taxon>
        <taxon>Sar</taxon>
        <taxon>Alveolata</taxon>
        <taxon>Ciliophora</taxon>
        <taxon>Intramacronucleata</taxon>
        <taxon>Spirotrichea</taxon>
        <taxon>Stichotrichia</taxon>
        <taxon>Sporadotrichida</taxon>
        <taxon>Oxytrichidae</taxon>
        <taxon>Stylonychinae</taxon>
        <taxon>Stylonychia</taxon>
    </lineage>
</organism>
<evidence type="ECO:0000313" key="4">
    <source>
        <dbReference type="Proteomes" id="UP000039865"/>
    </source>
</evidence>
<dbReference type="AlphaFoldDB" id="A0A078ALR4"/>
<evidence type="ECO:0000313" key="3">
    <source>
        <dbReference type="EMBL" id="CDW81788.1"/>
    </source>
</evidence>
<feature type="region of interest" description="Disordered" evidence="2">
    <location>
        <begin position="375"/>
        <end position="394"/>
    </location>
</feature>
<dbReference type="EMBL" id="CCKQ01010280">
    <property type="protein sequence ID" value="CDW81788.1"/>
    <property type="molecule type" value="Genomic_DNA"/>
</dbReference>
<gene>
    <name evidence="3" type="primary">Contig8014.g8545</name>
    <name evidence="3" type="ORF">STYLEM_10812</name>
</gene>
<name>A0A078ALR4_STYLE</name>
<keyword evidence="1" id="KW-0175">Coiled coil</keyword>
<evidence type="ECO:0000256" key="1">
    <source>
        <dbReference type="SAM" id="Coils"/>
    </source>
</evidence>
<keyword evidence="4" id="KW-1185">Reference proteome</keyword>
<feature type="region of interest" description="Disordered" evidence="2">
    <location>
        <begin position="171"/>
        <end position="201"/>
    </location>
</feature>
<feature type="compositionally biased region" description="Polar residues" evidence="2">
    <location>
        <begin position="179"/>
        <end position="188"/>
    </location>
</feature>
<reference evidence="3 4" key="1">
    <citation type="submission" date="2014-06" db="EMBL/GenBank/DDBJ databases">
        <authorList>
            <person name="Swart Estienne"/>
        </authorList>
    </citation>
    <scope>NUCLEOTIDE SEQUENCE [LARGE SCALE GENOMIC DNA]</scope>
    <source>
        <strain evidence="3 4">130c</strain>
    </source>
</reference>
<dbReference type="InParanoid" id="A0A078ALR4"/>
<dbReference type="Proteomes" id="UP000039865">
    <property type="component" value="Unassembled WGS sequence"/>
</dbReference>
<proteinExistence type="predicted"/>
<protein>
    <submittedName>
        <fullName evidence="3">Uncharacterized protein</fullName>
    </submittedName>
</protein>